<proteinExistence type="predicted"/>
<protein>
    <submittedName>
        <fullName evidence="3">Uncharacterized protein</fullName>
    </submittedName>
</protein>
<evidence type="ECO:0000256" key="2">
    <source>
        <dbReference type="SAM" id="MobiDB-lite"/>
    </source>
</evidence>
<accession>A0AAV7MQ94</accession>
<keyword evidence="4" id="KW-1185">Reference proteome</keyword>
<dbReference type="Proteomes" id="UP001066276">
    <property type="component" value="Chromosome 9"/>
</dbReference>
<dbReference type="EMBL" id="JANPWB010000013">
    <property type="protein sequence ID" value="KAJ1105502.1"/>
    <property type="molecule type" value="Genomic_DNA"/>
</dbReference>
<reference evidence="3" key="1">
    <citation type="journal article" date="2022" name="bioRxiv">
        <title>Sequencing and chromosome-scale assembly of the giantPleurodeles waltlgenome.</title>
        <authorList>
            <person name="Brown T."/>
            <person name="Elewa A."/>
            <person name="Iarovenko S."/>
            <person name="Subramanian E."/>
            <person name="Araus A.J."/>
            <person name="Petzold A."/>
            <person name="Susuki M."/>
            <person name="Suzuki K.-i.T."/>
            <person name="Hayashi T."/>
            <person name="Toyoda A."/>
            <person name="Oliveira C."/>
            <person name="Osipova E."/>
            <person name="Leigh N.D."/>
            <person name="Simon A."/>
            <person name="Yun M.H."/>
        </authorList>
    </citation>
    <scope>NUCLEOTIDE SEQUENCE</scope>
    <source>
        <strain evidence="3">20211129_DDA</strain>
        <tissue evidence="3">Liver</tissue>
    </source>
</reference>
<feature type="compositionally biased region" description="Basic and acidic residues" evidence="2">
    <location>
        <begin position="177"/>
        <end position="190"/>
    </location>
</feature>
<feature type="compositionally biased region" description="Basic and acidic residues" evidence="2">
    <location>
        <begin position="116"/>
        <end position="166"/>
    </location>
</feature>
<evidence type="ECO:0000256" key="1">
    <source>
        <dbReference type="SAM" id="Coils"/>
    </source>
</evidence>
<sequence length="229" mass="25619">MAFTWLSRQTMKVVSVKGVLLDEDWGICLWKEMMIIEKQEIEELEKALKDSMALDDAKEILEELNQKVDGNRCSRLSVDPAHDAPEWQLPRGVRGEKDGLPCSLGNGDAGTSLRNPDIRVPDRTKREDGLHLRKVEDAEKAEKTERKETEENTENEERKEDDDGRRNGNSVVPSDAADQRGTERNGDTRAYRHAPGGTWLTKDKVAQHPDGSALCREEEGTAPCLAAVA</sequence>
<gene>
    <name evidence="3" type="ORF">NDU88_002908</name>
</gene>
<organism evidence="3 4">
    <name type="scientific">Pleurodeles waltl</name>
    <name type="common">Iberian ribbed newt</name>
    <dbReference type="NCBI Taxonomy" id="8319"/>
    <lineage>
        <taxon>Eukaryota</taxon>
        <taxon>Metazoa</taxon>
        <taxon>Chordata</taxon>
        <taxon>Craniata</taxon>
        <taxon>Vertebrata</taxon>
        <taxon>Euteleostomi</taxon>
        <taxon>Amphibia</taxon>
        <taxon>Batrachia</taxon>
        <taxon>Caudata</taxon>
        <taxon>Salamandroidea</taxon>
        <taxon>Salamandridae</taxon>
        <taxon>Pleurodelinae</taxon>
        <taxon>Pleurodeles</taxon>
    </lineage>
</organism>
<name>A0AAV7MQ94_PLEWA</name>
<feature type="region of interest" description="Disordered" evidence="2">
    <location>
        <begin position="77"/>
        <end position="229"/>
    </location>
</feature>
<dbReference type="AlphaFoldDB" id="A0AAV7MQ94"/>
<evidence type="ECO:0000313" key="4">
    <source>
        <dbReference type="Proteomes" id="UP001066276"/>
    </source>
</evidence>
<comment type="caution">
    <text evidence="3">The sequence shown here is derived from an EMBL/GenBank/DDBJ whole genome shotgun (WGS) entry which is preliminary data.</text>
</comment>
<feature type="coiled-coil region" evidence="1">
    <location>
        <begin position="34"/>
        <end position="74"/>
    </location>
</feature>
<keyword evidence="1" id="KW-0175">Coiled coil</keyword>
<evidence type="ECO:0000313" key="3">
    <source>
        <dbReference type="EMBL" id="KAJ1105502.1"/>
    </source>
</evidence>